<evidence type="ECO:0000256" key="10">
    <source>
        <dbReference type="ARBA" id="ARBA00023303"/>
    </source>
</evidence>
<evidence type="ECO:0000313" key="15">
    <source>
        <dbReference type="Ensembl" id="ENSPEMP00000028143.1"/>
    </source>
</evidence>
<dbReference type="InterPro" id="IPR003148">
    <property type="entry name" value="RCK_N"/>
</dbReference>
<keyword evidence="9 13" id="KW-0472">Membrane</keyword>
<organism evidence="15 16">
    <name type="scientific">Peromyscus maniculatus bairdii</name>
    <name type="common">Prairie deer mouse</name>
    <dbReference type="NCBI Taxonomy" id="230844"/>
    <lineage>
        <taxon>Eukaryota</taxon>
        <taxon>Metazoa</taxon>
        <taxon>Chordata</taxon>
        <taxon>Craniata</taxon>
        <taxon>Vertebrata</taxon>
        <taxon>Euteleostomi</taxon>
        <taxon>Mammalia</taxon>
        <taxon>Eutheria</taxon>
        <taxon>Euarchontoglires</taxon>
        <taxon>Glires</taxon>
        <taxon>Rodentia</taxon>
        <taxon>Myomorpha</taxon>
        <taxon>Muroidea</taxon>
        <taxon>Cricetidae</taxon>
        <taxon>Neotominae</taxon>
        <taxon>Peromyscus</taxon>
    </lineage>
</organism>
<keyword evidence="7 13" id="KW-1133">Transmembrane helix</keyword>
<sequence length="1068" mass="122460">MVDLESEVPPLPPRYRFRDLLLGDQGWQNDDRVQVEFYMNENTFKERLKLFFIKNQRSSLRIRLFNFSLKLLSCLLYIIRVLLEKPSQGNEWSHIFWVNRSLPLWGLQVSVALISLFETILLGYLSYKGNIWEQILRIPFILEIINAVPFIISIFWPTLRNLFVPVFLNCWLAKHALENMINDLHRAIQRTQSAMFNQVLILISTLLCLIFTCICGIQHLERIGKKLNLFDSLYFCIVTFSTVGFGDVTPETWSSKLFVVAMICVALVVLPIQFEQLAYLWMERQKSGGNYSRHRAQTEKHVVLCVSSLKIDLLMDFLNEFYAHPRLQDYYVVILCPTEMDVQVRRVLQIPMWSQRVIYLQGSALKDQDLLRAKMDNAEACFILSSRCEVDRTSSDHQTILRAWAVKDFAPNCPLYVQILKPENKFHIKFADHVVCEEEFKYAMLALNCICPATSTLITLLVHTSRGQFGVCLIGVRREDNKNILLNPGPRYIMNASDICFYINITKEENSAFKNQDQQRKSNVSRSFYHGPSRLPVHSIIASMGTVAIDLQDTSCRAASGPTLALPSEGSKELRRPSIAPVLEVADSSSIQTCDLLSDQSEDETTPDEETSSNLEYAKGYPPYSPYIGSSPTFCHLLQEKVPFCCLRLDKSCQHNYYEDAKAYGFKNKLIIVAAETAGNGLYNFIVPLRAYYRPKKELNPIVLLLDNPLDDLLRCGVTFAANMVVVDKESTMSAEEDYMADAKTIVNVQTLFRLFSSLSIITELTHPANMRFMQFRAKDCYSLALSKLEKKERERGSNLAFMFRLPFAAGRVFSISMLDTLLYQSFVKDYMISITRLLLGLDTIPGSGFLCSMKITEDDLWIRTYARLYQKLCSSTGDVPIGIYRTESQKLTTSESREIASQSQISISVEEWEDTKDAKEPGHHRGIHRNSTSSDQSDHPLLRRKSMQWARRLSRKGPKHSGKSAEKITQQRLNLYRRSERQELAELVKNRMKHLGLSMVGYDEMNDHQSTLSYILINPSPDTRLELNDVVYLIRPDPLSYLPNSEPSRKNSICNATVQDSREETQL</sequence>
<evidence type="ECO:0000256" key="1">
    <source>
        <dbReference type="ARBA" id="ARBA00004651"/>
    </source>
</evidence>
<keyword evidence="16" id="KW-1185">Reference proteome</keyword>
<dbReference type="GO" id="GO:0005228">
    <property type="term" value="F:intracellular sodium-activated potassium channel activity"/>
    <property type="evidence" value="ECO:0007669"/>
    <property type="project" value="TreeGrafter"/>
</dbReference>
<evidence type="ECO:0000256" key="2">
    <source>
        <dbReference type="ARBA" id="ARBA00022448"/>
    </source>
</evidence>
<dbReference type="Ensembl" id="ENSPEMT00000032562.2">
    <property type="protein sequence ID" value="ENSPEMP00000028143.1"/>
    <property type="gene ID" value="ENSPEMG00000023756.2"/>
</dbReference>
<feature type="transmembrane region" description="Helical" evidence="13">
    <location>
        <begin position="258"/>
        <end position="282"/>
    </location>
</feature>
<dbReference type="AlphaFoldDB" id="A0A8C8UAN0"/>
<dbReference type="PROSITE" id="PS51201">
    <property type="entry name" value="RCK_N"/>
    <property type="match status" value="1"/>
</dbReference>
<dbReference type="GeneTree" id="ENSGT00940000158746"/>
<dbReference type="FunFam" id="1.10.287.70:FF:000069">
    <property type="entry name" value="Potassium sodium-activated channel subfamily T member 1"/>
    <property type="match status" value="1"/>
</dbReference>
<dbReference type="PANTHER" id="PTHR10027">
    <property type="entry name" value="CALCIUM-ACTIVATED POTASSIUM CHANNEL ALPHA CHAIN"/>
    <property type="match status" value="1"/>
</dbReference>
<dbReference type="Pfam" id="PF03493">
    <property type="entry name" value="BK_channel_a"/>
    <property type="match status" value="1"/>
</dbReference>
<keyword evidence="6" id="KW-0630">Potassium</keyword>
<comment type="catalytic activity">
    <reaction evidence="11">
        <text>K(+)(in) = K(+)(out)</text>
        <dbReference type="Rhea" id="RHEA:29463"/>
        <dbReference type="ChEBI" id="CHEBI:29103"/>
    </reaction>
</comment>
<keyword evidence="8" id="KW-0406">Ion transport</keyword>
<proteinExistence type="predicted"/>
<dbReference type="PANTHER" id="PTHR10027:SF9">
    <property type="entry name" value="POTASSIUM CHANNEL SUBFAMILY T MEMBER 2"/>
    <property type="match status" value="1"/>
</dbReference>
<keyword evidence="4 13" id="KW-0812">Transmembrane</keyword>
<feature type="region of interest" description="Disordered" evidence="12">
    <location>
        <begin position="911"/>
        <end position="971"/>
    </location>
</feature>
<feature type="transmembrane region" description="Helical" evidence="13">
    <location>
        <begin position="199"/>
        <end position="217"/>
    </location>
</feature>
<feature type="transmembrane region" description="Helical" evidence="13">
    <location>
        <begin position="103"/>
        <end position="127"/>
    </location>
</feature>
<dbReference type="Pfam" id="PF22614">
    <property type="entry name" value="Slo-like_RCK"/>
    <property type="match status" value="2"/>
</dbReference>
<reference evidence="15" key="2">
    <citation type="submission" date="2025-08" db="UniProtKB">
        <authorList>
            <consortium name="Ensembl"/>
        </authorList>
    </citation>
    <scope>IDENTIFICATION</scope>
</reference>
<feature type="compositionally biased region" description="Basic residues" evidence="12">
    <location>
        <begin position="943"/>
        <end position="963"/>
    </location>
</feature>
<feature type="transmembrane region" description="Helical" evidence="13">
    <location>
        <begin position="139"/>
        <end position="159"/>
    </location>
</feature>
<dbReference type="InterPro" id="IPR047871">
    <property type="entry name" value="K_chnl_Slo-like"/>
</dbReference>
<dbReference type="Gene3D" id="3.40.50.720">
    <property type="entry name" value="NAD(P)-binding Rossmann-like Domain"/>
    <property type="match status" value="1"/>
</dbReference>
<dbReference type="InterPro" id="IPR013099">
    <property type="entry name" value="K_chnl_dom"/>
</dbReference>
<keyword evidence="5" id="KW-0631">Potassium channel</keyword>
<feature type="compositionally biased region" description="Polar residues" evidence="12">
    <location>
        <begin position="1044"/>
        <end position="1060"/>
    </location>
</feature>
<evidence type="ECO:0000313" key="16">
    <source>
        <dbReference type="Proteomes" id="UP000694547"/>
    </source>
</evidence>
<evidence type="ECO:0000256" key="3">
    <source>
        <dbReference type="ARBA" id="ARBA00022538"/>
    </source>
</evidence>
<reference evidence="15" key="3">
    <citation type="submission" date="2025-09" db="UniProtKB">
        <authorList>
            <consortium name="Ensembl"/>
        </authorList>
    </citation>
    <scope>IDENTIFICATION</scope>
</reference>
<dbReference type="SUPFAM" id="SSF51735">
    <property type="entry name" value="NAD(P)-binding Rossmann-fold domains"/>
    <property type="match status" value="1"/>
</dbReference>
<dbReference type="SUPFAM" id="SSF81324">
    <property type="entry name" value="Voltage-gated potassium channels"/>
    <property type="match status" value="1"/>
</dbReference>
<comment type="subcellular location">
    <subcellularLocation>
        <location evidence="1">Cell membrane</location>
        <topology evidence="1">Multi-pass membrane protein</topology>
    </subcellularLocation>
</comment>
<dbReference type="GO" id="GO:0015271">
    <property type="term" value="F:outward rectifier potassium channel activity"/>
    <property type="evidence" value="ECO:0007669"/>
    <property type="project" value="TreeGrafter"/>
</dbReference>
<keyword evidence="3" id="KW-0633">Potassium transport</keyword>
<evidence type="ECO:0000256" key="7">
    <source>
        <dbReference type="ARBA" id="ARBA00022989"/>
    </source>
</evidence>
<evidence type="ECO:0000256" key="8">
    <source>
        <dbReference type="ARBA" id="ARBA00023065"/>
    </source>
</evidence>
<evidence type="ECO:0000256" key="13">
    <source>
        <dbReference type="SAM" id="Phobius"/>
    </source>
</evidence>
<evidence type="ECO:0000259" key="14">
    <source>
        <dbReference type="PROSITE" id="PS51201"/>
    </source>
</evidence>
<feature type="transmembrane region" description="Helical" evidence="13">
    <location>
        <begin position="64"/>
        <end position="83"/>
    </location>
</feature>
<evidence type="ECO:0000256" key="9">
    <source>
        <dbReference type="ARBA" id="ARBA00023136"/>
    </source>
</evidence>
<dbReference type="InterPro" id="IPR036291">
    <property type="entry name" value="NAD(P)-bd_dom_sf"/>
</dbReference>
<evidence type="ECO:0000256" key="11">
    <source>
        <dbReference type="ARBA" id="ARBA00034430"/>
    </source>
</evidence>
<dbReference type="Proteomes" id="UP000694547">
    <property type="component" value="Chromosome 11"/>
</dbReference>
<evidence type="ECO:0000256" key="5">
    <source>
        <dbReference type="ARBA" id="ARBA00022826"/>
    </source>
</evidence>
<protein>
    <submittedName>
        <fullName evidence="15">Potassium channel, subfamily T, member 2</fullName>
    </submittedName>
</protein>
<gene>
    <name evidence="15" type="primary">Kcnt2</name>
</gene>
<dbReference type="Gene3D" id="1.10.287.70">
    <property type="match status" value="1"/>
</dbReference>
<dbReference type="Pfam" id="PF07885">
    <property type="entry name" value="Ion_trans_2"/>
    <property type="match status" value="1"/>
</dbReference>
<keyword evidence="2" id="KW-0813">Transport</keyword>
<feature type="region of interest" description="Disordered" evidence="12">
    <location>
        <begin position="1044"/>
        <end position="1068"/>
    </location>
</feature>
<dbReference type="GO" id="GO:0005886">
    <property type="term" value="C:plasma membrane"/>
    <property type="evidence" value="ECO:0007669"/>
    <property type="project" value="UniProtKB-SubCell"/>
</dbReference>
<evidence type="ECO:0000256" key="6">
    <source>
        <dbReference type="ARBA" id="ARBA00022958"/>
    </source>
</evidence>
<dbReference type="InterPro" id="IPR003929">
    <property type="entry name" value="K_chnl_BK_asu"/>
</dbReference>
<keyword evidence="10" id="KW-0407">Ion channel</keyword>
<feature type="domain" description="RCK N-terminal" evidence="14">
    <location>
        <begin position="299"/>
        <end position="435"/>
    </location>
</feature>
<accession>A0A8C8UAN0</accession>
<evidence type="ECO:0000256" key="4">
    <source>
        <dbReference type="ARBA" id="ARBA00022692"/>
    </source>
</evidence>
<dbReference type="FunFam" id="3.40.50.720:FF:000011">
    <property type="entry name" value="Potassium channel subfamily T member 1"/>
    <property type="match status" value="1"/>
</dbReference>
<evidence type="ECO:0000256" key="12">
    <source>
        <dbReference type="SAM" id="MobiDB-lite"/>
    </source>
</evidence>
<name>A0A8C8UAN0_PERMB</name>
<reference evidence="15 16" key="1">
    <citation type="submission" date="2018-10" db="EMBL/GenBank/DDBJ databases">
        <title>Improved assembly of the deer mouse Peromyscus maniculatus genome.</title>
        <authorList>
            <person name="Lassance J.-M."/>
            <person name="Hoekstra H.E."/>
        </authorList>
    </citation>
    <scope>NUCLEOTIDE SEQUENCE [LARGE SCALE GENOMIC DNA]</scope>
</reference>